<evidence type="ECO:0000313" key="3">
    <source>
        <dbReference type="EMBL" id="WFN23631.1"/>
    </source>
</evidence>
<reference evidence="2" key="2">
    <citation type="journal article" date="2017" name="Genome Announc.">
        <title>High-Quality Draft Genome Sequence of Burkholderia contaminans CH-1, a Gram-Negative Bacterium That Metabolizes 2-Azahypoxanthine, a Plant Growth-Regulating Compound.</title>
        <authorList>
            <person name="Choi J.-H."/>
            <person name="Sugiura H."/>
            <person name="Moriuchi R."/>
            <person name="Kawagishi H."/>
            <person name="Dohra H."/>
        </authorList>
    </citation>
    <scope>NUCLEOTIDE SEQUENCE</scope>
    <source>
        <strain evidence="2">CH-1</strain>
        <plasmid evidence="2">pBC453</plasmid>
    </source>
</reference>
<dbReference type="EMBL" id="AP018360">
    <property type="protein sequence ID" value="BBA45368.1"/>
    <property type="molecule type" value="Genomic_DNA"/>
</dbReference>
<dbReference type="Proteomes" id="UP001220209">
    <property type="component" value="Plasmid unnamed1"/>
</dbReference>
<dbReference type="EMBL" id="CP090643">
    <property type="protein sequence ID" value="WFN23631.1"/>
    <property type="molecule type" value="Genomic_DNA"/>
</dbReference>
<feature type="transmembrane region" description="Helical" evidence="1">
    <location>
        <begin position="39"/>
        <end position="56"/>
    </location>
</feature>
<reference evidence="2" key="1">
    <citation type="journal article" date="2016" name="Biosci. Biotechnol. Biochem.">
        <title>Bioconversion of AHX to AOH by resting cells of Burkholderia contaminans CH-1.</title>
        <authorList>
            <person name="Choi J.H."/>
            <person name="Kikuchi A."/>
            <person name="Pumkaeo P."/>
            <person name="Hirai H."/>
            <person name="Tokuyama S."/>
            <person name="Kawagishi H."/>
        </authorList>
    </citation>
    <scope>NUCLEOTIDE SEQUENCE</scope>
    <source>
        <strain evidence="2">CH-1</strain>
        <plasmid evidence="2">pBC453</plasmid>
    </source>
</reference>
<reference evidence="3 4" key="3">
    <citation type="submission" date="2021-12" db="EMBL/GenBank/DDBJ databases">
        <title>Genomic and phenotypic characterization of three Burkholderia contaminans isolates recovered from different sources.</title>
        <authorList>
            <person name="Lopez De Volder A."/>
            <person name="Fan Y."/>
            <person name="Nunvar J."/>
            <person name="Herrera T."/>
            <person name="Timp W."/>
            <person name="Degrossi J."/>
        </authorList>
    </citation>
    <scope>NUCLEOTIDE SEQUENCE [LARGE SCALE GENOMIC DNA]</scope>
    <source>
        <strain evidence="3 4">LMG 23361</strain>
        <plasmid evidence="3 4">unnamed1</plasmid>
    </source>
</reference>
<geneLocation type="plasmid" evidence="2">
    <name>pBC453</name>
</geneLocation>
<protein>
    <submittedName>
        <fullName evidence="2">Uncharacterized protein</fullName>
    </submittedName>
</protein>
<accession>A0A250LLE4</accession>
<evidence type="ECO:0000313" key="2">
    <source>
        <dbReference type="EMBL" id="BBA45368.1"/>
    </source>
</evidence>
<evidence type="ECO:0000313" key="4">
    <source>
        <dbReference type="Proteomes" id="UP001220209"/>
    </source>
</evidence>
<proteinExistence type="predicted"/>
<keyword evidence="2" id="KW-0614">Plasmid</keyword>
<dbReference type="RefSeq" id="WP_046543714.1">
    <property type="nucleotide sequence ID" value="NZ_AP018360.1"/>
</dbReference>
<feature type="transmembrane region" description="Helical" evidence="1">
    <location>
        <begin position="76"/>
        <end position="98"/>
    </location>
</feature>
<sequence>MGRVLDRLVTVLVRGAEVCDVRSSEPIVAAWKRARRGTCVFLVFGFLLMRAALYIVPESPAAEASALAVLTVTWLYRAAAAVMVAAGVAWVISLYFFVRYVCITIWPEKFADPSNSR</sequence>
<organism evidence="2">
    <name type="scientific">Burkholderia contaminans</name>
    <dbReference type="NCBI Taxonomy" id="488447"/>
    <lineage>
        <taxon>Bacteria</taxon>
        <taxon>Pseudomonadati</taxon>
        <taxon>Pseudomonadota</taxon>
        <taxon>Betaproteobacteria</taxon>
        <taxon>Burkholderiales</taxon>
        <taxon>Burkholderiaceae</taxon>
        <taxon>Burkholderia</taxon>
        <taxon>Burkholderia cepacia complex</taxon>
    </lineage>
</organism>
<keyword evidence="1" id="KW-0812">Transmembrane</keyword>
<keyword evidence="1" id="KW-1133">Transmembrane helix</keyword>
<gene>
    <name evidence="2" type="ORF">BCCH1_78790</name>
    <name evidence="3" type="ORF">LXE91_39535</name>
</gene>
<keyword evidence="1" id="KW-0472">Membrane</keyword>
<geneLocation type="plasmid" evidence="3 4">
    <name>unnamed1</name>
</geneLocation>
<name>A0A250LLE4_9BURK</name>
<evidence type="ECO:0000256" key="1">
    <source>
        <dbReference type="SAM" id="Phobius"/>
    </source>
</evidence>
<dbReference type="AlphaFoldDB" id="A0A250LLE4"/>